<proteinExistence type="predicted"/>
<gene>
    <name evidence="2" type="ORF">G1C95_2163</name>
</gene>
<accession>A0A7Y0ERB8</accession>
<sequence>MTVELNHESIARVAGLPAVVEAAKAAQELIALWPLTEAMQMDNDAKYAENLQVRITRAFARILTGQDVTVPDAEYVYEGADEIPGRPQTIVDALLAANDAYDAMADYSDTGDTQLVFDAAEALGVDWGDATVAAVRETIDAAEAQVVEGGEAPEDDAAGEAGEAGDADDTASVDAADATEAEGDKADETAAIAQRFASALAVCDALLGEVANVADAADDESVRAAAARALPVLLYVNELREQCSIPRICLSDEQVLDLIRERAAAAARSDAADATLDVTAVTIAPLAAVEWRKHREDVLWNPDEAKKKAKEEDEKRNKEALAAKFAHVKDDPSKPHVEL</sequence>
<name>A0A7Y0ERB8_9BIFI</name>
<evidence type="ECO:0000256" key="1">
    <source>
        <dbReference type="SAM" id="MobiDB-lite"/>
    </source>
</evidence>
<feature type="compositionally biased region" description="Acidic residues" evidence="1">
    <location>
        <begin position="151"/>
        <end position="181"/>
    </location>
</feature>
<evidence type="ECO:0000313" key="2">
    <source>
        <dbReference type="EMBL" id="NMM94975.1"/>
    </source>
</evidence>
<keyword evidence="3" id="KW-1185">Reference proteome</keyword>
<comment type="caution">
    <text evidence="2">The sequence shown here is derived from an EMBL/GenBank/DDBJ whole genome shotgun (WGS) entry which is preliminary data.</text>
</comment>
<protein>
    <submittedName>
        <fullName evidence="2">Uncharacterized protein</fullName>
    </submittedName>
</protein>
<feature type="region of interest" description="Disordered" evidence="1">
    <location>
        <begin position="301"/>
        <end position="339"/>
    </location>
</feature>
<feature type="region of interest" description="Disordered" evidence="1">
    <location>
        <begin position="149"/>
        <end position="185"/>
    </location>
</feature>
<dbReference type="AlphaFoldDB" id="A0A7Y0ERB8"/>
<dbReference type="RefSeq" id="WP_169172982.1">
    <property type="nucleotide sequence ID" value="NZ_JAAIII010000007.1"/>
</dbReference>
<reference evidence="2 3" key="1">
    <citation type="submission" date="2020-02" db="EMBL/GenBank/DDBJ databases">
        <title>Characterization of phylogenetic diversity of novel bifidobacterial species isolated in Czech ZOOs.</title>
        <authorList>
            <person name="Lugli G.A."/>
            <person name="Vera N.B."/>
            <person name="Ventura M."/>
        </authorList>
    </citation>
    <scope>NUCLEOTIDE SEQUENCE [LARGE SCALE GENOMIC DNA]</scope>
    <source>
        <strain evidence="2 3">DSM 109957</strain>
    </source>
</reference>
<evidence type="ECO:0000313" key="3">
    <source>
        <dbReference type="Proteomes" id="UP000532194"/>
    </source>
</evidence>
<organism evidence="2 3">
    <name type="scientific">Bifidobacterium oedipodis</name>
    <dbReference type="NCBI Taxonomy" id="2675322"/>
    <lineage>
        <taxon>Bacteria</taxon>
        <taxon>Bacillati</taxon>
        <taxon>Actinomycetota</taxon>
        <taxon>Actinomycetes</taxon>
        <taxon>Bifidobacteriales</taxon>
        <taxon>Bifidobacteriaceae</taxon>
        <taxon>Bifidobacterium</taxon>
    </lineage>
</organism>
<dbReference type="Proteomes" id="UP000532194">
    <property type="component" value="Unassembled WGS sequence"/>
</dbReference>
<dbReference type="EMBL" id="JAAIII010000007">
    <property type="protein sequence ID" value="NMM94975.1"/>
    <property type="molecule type" value="Genomic_DNA"/>
</dbReference>